<evidence type="ECO:0000313" key="2">
    <source>
        <dbReference type="EMBL" id="RHN79833.1"/>
    </source>
</evidence>
<name>A0A396JU31_MEDTR</name>
<dbReference type="Proteomes" id="UP000265566">
    <property type="component" value="Chromosome 1"/>
</dbReference>
<feature type="compositionally biased region" description="Low complexity" evidence="1">
    <location>
        <begin position="81"/>
        <end position="93"/>
    </location>
</feature>
<feature type="compositionally biased region" description="Basic and acidic residues" evidence="1">
    <location>
        <begin position="326"/>
        <end position="342"/>
    </location>
</feature>
<feature type="compositionally biased region" description="Polar residues" evidence="1">
    <location>
        <begin position="10"/>
        <end position="20"/>
    </location>
</feature>
<feature type="compositionally biased region" description="Basic and acidic residues" evidence="1">
    <location>
        <begin position="97"/>
        <end position="107"/>
    </location>
</feature>
<protein>
    <submittedName>
        <fullName evidence="2">Uncharacterized protein</fullName>
    </submittedName>
</protein>
<dbReference type="EMBL" id="PSQE01000001">
    <property type="protein sequence ID" value="RHN79833.1"/>
    <property type="molecule type" value="Genomic_DNA"/>
</dbReference>
<dbReference type="InterPro" id="IPR045882">
    <property type="entry name" value="GPT1/2"/>
</dbReference>
<organism evidence="2 3">
    <name type="scientific">Medicago truncatula</name>
    <name type="common">Barrel medic</name>
    <name type="synonym">Medicago tribuloides</name>
    <dbReference type="NCBI Taxonomy" id="3880"/>
    <lineage>
        <taxon>Eukaryota</taxon>
        <taxon>Viridiplantae</taxon>
        <taxon>Streptophyta</taxon>
        <taxon>Embryophyta</taxon>
        <taxon>Tracheophyta</taxon>
        <taxon>Spermatophyta</taxon>
        <taxon>Magnoliopsida</taxon>
        <taxon>eudicotyledons</taxon>
        <taxon>Gunneridae</taxon>
        <taxon>Pentapetalae</taxon>
        <taxon>rosids</taxon>
        <taxon>fabids</taxon>
        <taxon>Fabales</taxon>
        <taxon>Fabaceae</taxon>
        <taxon>Papilionoideae</taxon>
        <taxon>50 kb inversion clade</taxon>
        <taxon>NPAAA clade</taxon>
        <taxon>Hologalegina</taxon>
        <taxon>IRL clade</taxon>
        <taxon>Trifolieae</taxon>
        <taxon>Medicago</taxon>
    </lineage>
</organism>
<gene>
    <name evidence="2" type="ORF">MtrunA17_Chr1g0181631</name>
</gene>
<dbReference type="PANTHER" id="PTHR33737:SF2">
    <property type="entry name" value="OS12G0102700 PROTEIN"/>
    <property type="match status" value="1"/>
</dbReference>
<feature type="compositionally biased region" description="Low complexity" evidence="1">
    <location>
        <begin position="147"/>
        <end position="172"/>
    </location>
</feature>
<feature type="compositionally biased region" description="Low complexity" evidence="1">
    <location>
        <begin position="228"/>
        <end position="260"/>
    </location>
</feature>
<feature type="region of interest" description="Disordered" evidence="1">
    <location>
        <begin position="309"/>
        <end position="366"/>
    </location>
</feature>
<accession>A0A396JU31</accession>
<dbReference type="PANTHER" id="PTHR33737">
    <property type="entry name" value="OS05G0121800 PROTEIN"/>
    <property type="match status" value="1"/>
</dbReference>
<feature type="compositionally biased region" description="Polar residues" evidence="1">
    <location>
        <begin position="270"/>
        <end position="281"/>
    </location>
</feature>
<feature type="region of interest" description="Disordered" evidence="1">
    <location>
        <begin position="1"/>
        <end position="113"/>
    </location>
</feature>
<feature type="region of interest" description="Disordered" evidence="1">
    <location>
        <begin position="222"/>
        <end position="288"/>
    </location>
</feature>
<dbReference type="AlphaFoldDB" id="A0A396JU31"/>
<sequence length="479" mass="50883">MSDLARANRNVPSRFQTGGSSKEVGMASCKKAPSSKSPSASMQGTGKLTKKNPISPHLSQKPVARREEPCISKQRKTLGKSSPSSTISSNRSSLGDFHVKSEKDKANKNNCGKVNSVMNTTVIKGSQVNGLQPITSSKSPLGLSVATKTKSTISPSSSSNLSSNISKSPLNSLKRKVDAGTKKSPSSCSVVRTPPRIASRDKIGSSNSSLSGLVSATKFSSSVSPANSISDWSSESSSSTSMTKFRSKSSRTTFHSSSSRMHIPKKGATHVSNSQKSQSGSCLEGKESRNAGSIGQCVMATAKGMVLTPSPKKPLGLRQPSPKIGFFDRGKSSIRSPCERMQPHTVAPQGRVSPSEAQNKARLGKLQSPRSIIPTESKELINRQDLHPVPLNKSSDVKTSMALPCVKSSAVAPMEVQNLMHLKAGVGNLDANSTMVEGHIRGVQDLNLGFTQGNSQYDDQVDCLSRQVELMDINLKTQT</sequence>
<comment type="caution">
    <text evidence="2">The sequence shown here is derived from an EMBL/GenBank/DDBJ whole genome shotgun (WGS) entry which is preliminary data.</text>
</comment>
<feature type="region of interest" description="Disordered" evidence="1">
    <location>
        <begin position="127"/>
        <end position="209"/>
    </location>
</feature>
<feature type="compositionally biased region" description="Polar residues" evidence="1">
    <location>
        <begin position="127"/>
        <end position="139"/>
    </location>
</feature>
<feature type="compositionally biased region" description="Low complexity" evidence="1">
    <location>
        <begin position="27"/>
        <end position="41"/>
    </location>
</feature>
<evidence type="ECO:0000313" key="3">
    <source>
        <dbReference type="Proteomes" id="UP000265566"/>
    </source>
</evidence>
<evidence type="ECO:0000256" key="1">
    <source>
        <dbReference type="SAM" id="MobiDB-lite"/>
    </source>
</evidence>
<dbReference type="Gramene" id="rna3676">
    <property type="protein sequence ID" value="RHN79833.1"/>
    <property type="gene ID" value="gene3676"/>
</dbReference>
<proteinExistence type="predicted"/>
<reference evidence="3" key="1">
    <citation type="journal article" date="2018" name="Nat. Plants">
        <title>Whole-genome landscape of Medicago truncatula symbiotic genes.</title>
        <authorList>
            <person name="Pecrix Y."/>
            <person name="Staton S.E."/>
            <person name="Sallet E."/>
            <person name="Lelandais-Briere C."/>
            <person name="Moreau S."/>
            <person name="Carrere S."/>
            <person name="Blein T."/>
            <person name="Jardinaud M.F."/>
            <person name="Latrasse D."/>
            <person name="Zouine M."/>
            <person name="Zahm M."/>
            <person name="Kreplak J."/>
            <person name="Mayjonade B."/>
            <person name="Satge C."/>
            <person name="Perez M."/>
            <person name="Cauet S."/>
            <person name="Marande W."/>
            <person name="Chantry-Darmon C."/>
            <person name="Lopez-Roques C."/>
            <person name="Bouchez O."/>
            <person name="Berard A."/>
            <person name="Debelle F."/>
            <person name="Munos S."/>
            <person name="Bendahmane A."/>
            <person name="Berges H."/>
            <person name="Niebel A."/>
            <person name="Buitink J."/>
            <person name="Frugier F."/>
            <person name="Benhamed M."/>
            <person name="Crespi M."/>
            <person name="Gouzy J."/>
            <person name="Gamas P."/>
        </authorList>
    </citation>
    <scope>NUCLEOTIDE SEQUENCE [LARGE SCALE GENOMIC DNA]</scope>
    <source>
        <strain evidence="3">cv. Jemalong A17</strain>
    </source>
</reference>
<dbReference type="GO" id="GO:0008017">
    <property type="term" value="F:microtubule binding"/>
    <property type="evidence" value="ECO:0007669"/>
    <property type="project" value="InterPro"/>
</dbReference>